<dbReference type="PANTHER" id="PTHR36456">
    <property type="entry name" value="UPF0232 PROTEIN SCO3875"/>
    <property type="match status" value="1"/>
</dbReference>
<dbReference type="PANTHER" id="PTHR36456:SF1">
    <property type="entry name" value="UPF0232 PROTEIN SCO3875"/>
    <property type="match status" value="1"/>
</dbReference>
<name>A0A1F4PZH5_UNCSA</name>
<dbReference type="EMBL" id="METM01000031">
    <property type="protein sequence ID" value="OGB88996.1"/>
    <property type="molecule type" value="Genomic_DNA"/>
</dbReference>
<protein>
    <recommendedName>
        <fullName evidence="3">RNA-binding protein</fullName>
    </recommendedName>
</protein>
<proteinExistence type="predicted"/>
<evidence type="ECO:0000313" key="2">
    <source>
        <dbReference type="Proteomes" id="UP000178724"/>
    </source>
</evidence>
<evidence type="ECO:0000313" key="1">
    <source>
        <dbReference type="EMBL" id="OGB88996.1"/>
    </source>
</evidence>
<gene>
    <name evidence="1" type="ORF">A2625_04645</name>
</gene>
<organism evidence="1 2">
    <name type="scientific">candidate division WOR-1 bacterium RIFCSPHIGHO2_01_FULL_53_15</name>
    <dbReference type="NCBI Taxonomy" id="1802564"/>
    <lineage>
        <taxon>Bacteria</taxon>
        <taxon>Bacillati</taxon>
        <taxon>Saganbacteria</taxon>
    </lineage>
</organism>
<dbReference type="Pfam" id="PF05258">
    <property type="entry name" value="DciA"/>
    <property type="match status" value="1"/>
</dbReference>
<evidence type="ECO:0008006" key="3">
    <source>
        <dbReference type="Google" id="ProtNLM"/>
    </source>
</evidence>
<comment type="caution">
    <text evidence="1">The sequence shown here is derived from an EMBL/GenBank/DDBJ whole genome shotgun (WGS) entry which is preliminary data.</text>
</comment>
<reference evidence="1 2" key="1">
    <citation type="journal article" date="2016" name="Nat. Commun.">
        <title>Thousands of microbial genomes shed light on interconnected biogeochemical processes in an aquifer system.</title>
        <authorList>
            <person name="Anantharaman K."/>
            <person name="Brown C.T."/>
            <person name="Hug L.A."/>
            <person name="Sharon I."/>
            <person name="Castelle C.J."/>
            <person name="Probst A.J."/>
            <person name="Thomas B.C."/>
            <person name="Singh A."/>
            <person name="Wilkins M.J."/>
            <person name="Karaoz U."/>
            <person name="Brodie E.L."/>
            <person name="Williams K.H."/>
            <person name="Hubbard S.S."/>
            <person name="Banfield J.F."/>
        </authorList>
    </citation>
    <scope>NUCLEOTIDE SEQUENCE [LARGE SCALE GENOMIC DNA]</scope>
</reference>
<dbReference type="Proteomes" id="UP000178724">
    <property type="component" value="Unassembled WGS sequence"/>
</dbReference>
<dbReference type="AlphaFoldDB" id="A0A1F4PZH5"/>
<sequence>MPEKVAGIFARLDQGIGRAVENCRLVALWNSVADDRVRRNTEAVKIAERTLYVLTASPAWAAELGFLKKAFISKFNDLAGRDAISDIRFKPLGGPIEKFSGGE</sequence>
<accession>A0A1F4PZH5</accession>
<dbReference type="InterPro" id="IPR007922">
    <property type="entry name" value="DciA-like"/>
</dbReference>